<dbReference type="GO" id="GO:0006310">
    <property type="term" value="P:DNA recombination"/>
    <property type="evidence" value="ECO:0007669"/>
    <property type="project" value="UniProtKB-KW"/>
</dbReference>
<keyword evidence="4" id="KW-1185">Reference proteome</keyword>
<feature type="region of interest" description="Disordered" evidence="2">
    <location>
        <begin position="352"/>
        <end position="374"/>
    </location>
</feature>
<accession>A0A9X2GRJ9</accession>
<dbReference type="Proteomes" id="UP001139648">
    <property type="component" value="Unassembled WGS sequence"/>
</dbReference>
<dbReference type="Gene3D" id="1.10.443.10">
    <property type="entry name" value="Intergrase catalytic core"/>
    <property type="match status" value="1"/>
</dbReference>
<evidence type="ECO:0000313" key="4">
    <source>
        <dbReference type="Proteomes" id="UP001139648"/>
    </source>
</evidence>
<sequence length="374" mass="40640">MSYHEIRGLVTAVRTACLILTAAASGMRTSELLELRIGCRRPPLTITGGGQRFRLASKVIKGRQFGGEDDEWVVVAEVDQAIALAERLHGGGTGEPVFGAMVFHTSYPRLRNWINGPAGQRLGLTPIPAGPLNLRMLRRTLAQELAQRPGGLLAAKIHLKHVSTATTEGYANRPGGSQALFHAEVQELEEEHHLRLTINAFRQYQAGQLPAGPGARGLIATFTRIDNALRDSAPAEPTVLDTDRRIENLLRAQAASLHVGPANYCWFRDPSKALCLRLAGTTQATRPLIGLCDSARCPQATHHACHRPIWAEQAATFQAFLGNPRVPTGEKTRLRREHDRVQRVLDSLDEATSTAGSTPACPPVPTGEPDICRS</sequence>
<reference evidence="3" key="1">
    <citation type="submission" date="2022-06" db="EMBL/GenBank/DDBJ databases">
        <title>Sequencing the genomes of 1000 actinobacteria strains.</title>
        <authorList>
            <person name="Klenk H.-P."/>
        </authorList>
    </citation>
    <scope>NUCLEOTIDE SEQUENCE</scope>
    <source>
        <strain evidence="3">DSM 46694</strain>
    </source>
</reference>
<evidence type="ECO:0000256" key="2">
    <source>
        <dbReference type="SAM" id="MobiDB-lite"/>
    </source>
</evidence>
<proteinExistence type="predicted"/>
<comment type="caution">
    <text evidence="3">The sequence shown here is derived from an EMBL/GenBank/DDBJ whole genome shotgun (WGS) entry which is preliminary data.</text>
</comment>
<name>A0A9X2GRJ9_9ACTN</name>
<gene>
    <name evidence="3" type="ORF">HD597_009627</name>
</gene>
<dbReference type="InterPro" id="IPR011010">
    <property type="entry name" value="DNA_brk_join_enz"/>
</dbReference>
<evidence type="ECO:0000256" key="1">
    <source>
        <dbReference type="ARBA" id="ARBA00023172"/>
    </source>
</evidence>
<dbReference type="RefSeq" id="WP_253753520.1">
    <property type="nucleotide sequence ID" value="NZ_BAABKA010000021.1"/>
</dbReference>
<dbReference type="EMBL" id="JAMZEB010000002">
    <property type="protein sequence ID" value="MCP2362607.1"/>
    <property type="molecule type" value="Genomic_DNA"/>
</dbReference>
<dbReference type="AlphaFoldDB" id="A0A9X2GRJ9"/>
<organism evidence="3 4">
    <name type="scientific">Nonomuraea thailandensis</name>
    <dbReference type="NCBI Taxonomy" id="1188745"/>
    <lineage>
        <taxon>Bacteria</taxon>
        <taxon>Bacillati</taxon>
        <taxon>Actinomycetota</taxon>
        <taxon>Actinomycetes</taxon>
        <taxon>Streptosporangiales</taxon>
        <taxon>Streptosporangiaceae</taxon>
        <taxon>Nonomuraea</taxon>
    </lineage>
</organism>
<dbReference type="GO" id="GO:0003677">
    <property type="term" value="F:DNA binding"/>
    <property type="evidence" value="ECO:0007669"/>
    <property type="project" value="InterPro"/>
</dbReference>
<dbReference type="InterPro" id="IPR013762">
    <property type="entry name" value="Integrase-like_cat_sf"/>
</dbReference>
<protein>
    <submittedName>
        <fullName evidence="3">Uncharacterized protein</fullName>
    </submittedName>
</protein>
<keyword evidence="1" id="KW-0233">DNA recombination</keyword>
<dbReference type="GO" id="GO:0015074">
    <property type="term" value="P:DNA integration"/>
    <property type="evidence" value="ECO:0007669"/>
    <property type="project" value="InterPro"/>
</dbReference>
<dbReference type="SUPFAM" id="SSF56349">
    <property type="entry name" value="DNA breaking-rejoining enzymes"/>
    <property type="match status" value="1"/>
</dbReference>
<evidence type="ECO:0000313" key="3">
    <source>
        <dbReference type="EMBL" id="MCP2362607.1"/>
    </source>
</evidence>